<dbReference type="InterPro" id="IPR004843">
    <property type="entry name" value="Calcineurin-like_PHP"/>
</dbReference>
<keyword evidence="7" id="KW-0732">Signal</keyword>
<evidence type="ECO:0000259" key="11">
    <source>
        <dbReference type="Pfam" id="PF00149"/>
    </source>
</evidence>
<dbReference type="CDD" id="cd07383">
    <property type="entry name" value="MPP_Dcr2"/>
    <property type="match status" value="1"/>
</dbReference>
<keyword evidence="13" id="KW-1185">Reference proteome</keyword>
<evidence type="ECO:0000256" key="4">
    <source>
        <dbReference type="ARBA" id="ARBA00011738"/>
    </source>
</evidence>
<dbReference type="EMBL" id="VDCV01000002">
    <property type="protein sequence ID" value="KAB5569242.1"/>
    <property type="molecule type" value="Genomic_DNA"/>
</dbReference>
<evidence type="ECO:0000313" key="12">
    <source>
        <dbReference type="EMBL" id="KAB5569242.1"/>
    </source>
</evidence>
<evidence type="ECO:0000256" key="5">
    <source>
        <dbReference type="ARBA" id="ARBA00022525"/>
    </source>
</evidence>
<reference evidence="13" key="1">
    <citation type="journal article" date="2019" name="Gigascience">
        <title>De novo genome assembly of the endangered Acer yangbiense, a plant species with extremely small populations endemic to Yunnan Province, China.</title>
        <authorList>
            <person name="Yang J."/>
            <person name="Wariss H.M."/>
            <person name="Tao L."/>
            <person name="Zhang R."/>
            <person name="Yun Q."/>
            <person name="Hollingsworth P."/>
            <person name="Dao Z."/>
            <person name="Luo G."/>
            <person name="Guo H."/>
            <person name="Ma Y."/>
            <person name="Sun W."/>
        </authorList>
    </citation>
    <scope>NUCLEOTIDE SEQUENCE [LARGE SCALE GENOMIC DNA]</scope>
    <source>
        <strain evidence="13">cv. br00</strain>
    </source>
</reference>
<comment type="similarity">
    <text evidence="3">Belongs to the metallophosphoesterase superfamily. Purple acid phosphatase family.</text>
</comment>
<evidence type="ECO:0000256" key="7">
    <source>
        <dbReference type="ARBA" id="ARBA00022729"/>
    </source>
</evidence>
<keyword evidence="10" id="KW-0325">Glycoprotein</keyword>
<comment type="subcellular location">
    <subcellularLocation>
        <location evidence="2">Secreted</location>
    </subcellularLocation>
</comment>
<dbReference type="SUPFAM" id="SSF56300">
    <property type="entry name" value="Metallo-dependent phosphatases"/>
    <property type="match status" value="2"/>
</dbReference>
<dbReference type="FunFam" id="3.60.21.10:FF:000038">
    <property type="entry name" value="Probable inactive purple acid phosphatase 29"/>
    <property type="match status" value="1"/>
</dbReference>
<dbReference type="Proteomes" id="UP000326939">
    <property type="component" value="Chromosome 2"/>
</dbReference>
<evidence type="ECO:0000256" key="9">
    <source>
        <dbReference type="ARBA" id="ARBA00023004"/>
    </source>
</evidence>
<dbReference type="GO" id="GO:0005737">
    <property type="term" value="C:cytoplasm"/>
    <property type="evidence" value="ECO:0007669"/>
    <property type="project" value="TreeGrafter"/>
</dbReference>
<evidence type="ECO:0000256" key="3">
    <source>
        <dbReference type="ARBA" id="ARBA00008723"/>
    </source>
</evidence>
<keyword evidence="5" id="KW-0964">Secreted</keyword>
<dbReference type="Gene3D" id="3.60.21.10">
    <property type="match status" value="1"/>
</dbReference>
<comment type="caution">
    <text evidence="12">The sequence shown here is derived from an EMBL/GenBank/DDBJ whole genome shotgun (WGS) entry which is preliminary data.</text>
</comment>
<comment type="subunit">
    <text evidence="4">Homodimer.</text>
</comment>
<dbReference type="Pfam" id="PF00149">
    <property type="entry name" value="Metallophos"/>
    <property type="match status" value="1"/>
</dbReference>
<evidence type="ECO:0000256" key="2">
    <source>
        <dbReference type="ARBA" id="ARBA00004613"/>
    </source>
</evidence>
<dbReference type="PANTHER" id="PTHR32440">
    <property type="entry name" value="PHOSPHATASE DCR2-RELATED-RELATED"/>
    <property type="match status" value="1"/>
</dbReference>
<keyword evidence="8" id="KW-0862">Zinc</keyword>
<dbReference type="PANTHER" id="PTHR32440:SF0">
    <property type="entry name" value="PHOSPHATASE DCR2-RELATED"/>
    <property type="match status" value="1"/>
</dbReference>
<dbReference type="PIRSF" id="PIRSF030250">
    <property type="entry name" value="Ptase_At2g46880"/>
    <property type="match status" value="1"/>
</dbReference>
<dbReference type="GO" id="GO:0005576">
    <property type="term" value="C:extracellular region"/>
    <property type="evidence" value="ECO:0007669"/>
    <property type="project" value="UniProtKB-SubCell"/>
</dbReference>
<organism evidence="12 13">
    <name type="scientific">Salix brachista</name>
    <dbReference type="NCBI Taxonomy" id="2182728"/>
    <lineage>
        <taxon>Eukaryota</taxon>
        <taxon>Viridiplantae</taxon>
        <taxon>Streptophyta</taxon>
        <taxon>Embryophyta</taxon>
        <taxon>Tracheophyta</taxon>
        <taxon>Spermatophyta</taxon>
        <taxon>Magnoliopsida</taxon>
        <taxon>eudicotyledons</taxon>
        <taxon>Gunneridae</taxon>
        <taxon>Pentapetalae</taxon>
        <taxon>rosids</taxon>
        <taxon>fabids</taxon>
        <taxon>Malpighiales</taxon>
        <taxon>Salicaceae</taxon>
        <taxon>Saliceae</taxon>
        <taxon>Salix</taxon>
    </lineage>
</organism>
<proteinExistence type="inferred from homology"/>
<protein>
    <recommendedName>
        <fullName evidence="11">Calcineurin-like phosphoesterase domain-containing protein</fullName>
    </recommendedName>
</protein>
<dbReference type="GO" id="GO:0016788">
    <property type="term" value="F:hydrolase activity, acting on ester bonds"/>
    <property type="evidence" value="ECO:0007669"/>
    <property type="project" value="TreeGrafter"/>
</dbReference>
<keyword evidence="6" id="KW-0479">Metal-binding</keyword>
<feature type="domain" description="Calcineurin-like phosphoesterase" evidence="11">
    <location>
        <begin position="131"/>
        <end position="323"/>
    </location>
</feature>
<keyword evidence="9" id="KW-0408">Iron</keyword>
<dbReference type="GO" id="GO:0046872">
    <property type="term" value="F:metal ion binding"/>
    <property type="evidence" value="ECO:0007669"/>
    <property type="project" value="UniProtKB-KW"/>
</dbReference>
<gene>
    <name evidence="12" type="ORF">DKX38_003035</name>
</gene>
<evidence type="ECO:0000256" key="6">
    <source>
        <dbReference type="ARBA" id="ARBA00022723"/>
    </source>
</evidence>
<dbReference type="AlphaFoldDB" id="A0A5N5NPM7"/>
<accession>A0A5N5NPM7</accession>
<dbReference type="InterPro" id="IPR029052">
    <property type="entry name" value="Metallo-depent_PP-like"/>
</dbReference>
<evidence type="ECO:0000256" key="8">
    <source>
        <dbReference type="ARBA" id="ARBA00022833"/>
    </source>
</evidence>
<name>A0A5N5NPM7_9ROSI</name>
<evidence type="ECO:0000256" key="1">
    <source>
        <dbReference type="ARBA" id="ARBA00001947"/>
    </source>
</evidence>
<comment type="cofactor">
    <cofactor evidence="1">
        <name>Zn(2+)</name>
        <dbReference type="ChEBI" id="CHEBI:29105"/>
    </cofactor>
</comment>
<evidence type="ECO:0000313" key="13">
    <source>
        <dbReference type="Proteomes" id="UP000326939"/>
    </source>
</evidence>
<sequence>MAKKNTPSFSLPRFFGAVVFSLCFFLPKSVLGVKQELRFRKNGEFKILQVADMHYGDGKTTSCLDLFPNQMPTCSDLNTTAFVERMIRAENPDFIVFTALTSMLLSQSELMKVLLALWETGDNIFGFDATDAAKSLSAAFQPAIASNIPWAAVLGNHDQESTLSREGVMKHIVGLTNTLSQVNPAEAHIIDGFGNYNLEIGGIKGSQFENKSALNLYFLDSGDYSTVPAIPGYGWIKPSQQLWFQRTSAKLRRAYMRQPEAQKGPAPGLVYFHIPLPEFASFDSSNFTGVRQEGISSASVNSGFFTTMVEAGDVKAVFIGHDHLNDFCGELTGIQLCYAGGFGYHAYGKAGWSRRARVVVASLEKTEQGGWGAVKSIKTWKRLDDEHLTAVDGQVIWSKRHAGHPCGACHQEQVGPAKWKLSSLHVGILVPFAFLHVFWQRIETN</sequence>
<dbReference type="InterPro" id="IPR011230">
    <property type="entry name" value="PAP14/16/28/29"/>
</dbReference>
<evidence type="ECO:0000256" key="10">
    <source>
        <dbReference type="ARBA" id="ARBA00023180"/>
    </source>
</evidence>